<gene>
    <name evidence="4" type="ORF">K7J14_11505</name>
</gene>
<comment type="caution">
    <text evidence="4">The sequence shown here is derived from an EMBL/GenBank/DDBJ whole genome shotgun (WGS) entry which is preliminary data.</text>
</comment>
<dbReference type="SMART" id="SM00327">
    <property type="entry name" value="VWA"/>
    <property type="match status" value="1"/>
</dbReference>
<feature type="domain" description="VWFA" evidence="3">
    <location>
        <begin position="29"/>
        <end position="138"/>
    </location>
</feature>
<evidence type="ECO:0000259" key="3">
    <source>
        <dbReference type="PROSITE" id="PS50234"/>
    </source>
</evidence>
<name>A0AAE3JM20_9SPIR</name>
<evidence type="ECO:0000256" key="2">
    <source>
        <dbReference type="SAM" id="Phobius"/>
    </source>
</evidence>
<sequence>MKKHLLLFILVSGFLIFPVCAGERTIPVDIFLMVDKSLSMAEPGKYDSMQDWVKSHFLEQMTIPGDWIILYQFYGTPEHVLTVEMKTEAEKERIIGAFMDIRPDGQYTDIGLALDTLQEALEPRKDNGRYKIMLLLTDLKQEAPWSSRYAGVSDSFDSPYLAQARTVAHDNWFEITLDMDIQDQVVKTSQELFAFLSENREERSKSGSAGSAGSGAESGSAGSAGSGSKQGEAGAADGGPEGRVREDQGAGTAETGGGTGDGKKSRGMPTGPLPYAAAAVLLSAAVVFFIVRRKPSDKTEEKQTITHS</sequence>
<keyword evidence="5" id="KW-1185">Reference proteome</keyword>
<evidence type="ECO:0000313" key="5">
    <source>
        <dbReference type="Proteomes" id="UP001198163"/>
    </source>
</evidence>
<feature type="transmembrane region" description="Helical" evidence="2">
    <location>
        <begin position="273"/>
        <end position="291"/>
    </location>
</feature>
<protein>
    <submittedName>
        <fullName evidence="4">VWA domain-containing protein</fullName>
    </submittedName>
</protein>
<dbReference type="SUPFAM" id="SSF53300">
    <property type="entry name" value="vWA-like"/>
    <property type="match status" value="1"/>
</dbReference>
<evidence type="ECO:0000313" key="4">
    <source>
        <dbReference type="EMBL" id="MCD1655319.1"/>
    </source>
</evidence>
<dbReference type="RefSeq" id="WP_230756290.1">
    <property type="nucleotide sequence ID" value="NZ_JAINWA010000003.1"/>
</dbReference>
<keyword evidence="2" id="KW-1133">Transmembrane helix</keyword>
<accession>A0AAE3JM20</accession>
<keyword evidence="2" id="KW-0812">Transmembrane</keyword>
<dbReference type="Proteomes" id="UP001198163">
    <property type="component" value="Unassembled WGS sequence"/>
</dbReference>
<dbReference type="EMBL" id="JAINWA010000003">
    <property type="protein sequence ID" value="MCD1655319.1"/>
    <property type="molecule type" value="Genomic_DNA"/>
</dbReference>
<feature type="region of interest" description="Disordered" evidence="1">
    <location>
        <begin position="198"/>
        <end position="273"/>
    </location>
</feature>
<dbReference type="InterPro" id="IPR036465">
    <property type="entry name" value="vWFA_dom_sf"/>
</dbReference>
<keyword evidence="2" id="KW-0472">Membrane</keyword>
<dbReference type="Pfam" id="PF13519">
    <property type="entry name" value="VWA_2"/>
    <property type="match status" value="1"/>
</dbReference>
<dbReference type="AlphaFoldDB" id="A0AAE3JM20"/>
<dbReference type="Gene3D" id="3.40.50.410">
    <property type="entry name" value="von Willebrand factor, type A domain"/>
    <property type="match status" value="1"/>
</dbReference>
<dbReference type="PROSITE" id="PS50234">
    <property type="entry name" value="VWFA"/>
    <property type="match status" value="1"/>
</dbReference>
<dbReference type="CDD" id="cd00198">
    <property type="entry name" value="vWFA"/>
    <property type="match status" value="1"/>
</dbReference>
<proteinExistence type="predicted"/>
<feature type="compositionally biased region" description="Low complexity" evidence="1">
    <location>
        <begin position="206"/>
        <end position="235"/>
    </location>
</feature>
<dbReference type="InterPro" id="IPR002035">
    <property type="entry name" value="VWF_A"/>
</dbReference>
<reference evidence="4" key="1">
    <citation type="submission" date="2021-08" db="EMBL/GenBank/DDBJ databases">
        <title>Comparative analyses of Brucepasteria parasyntrophica and Teretinema zuelzerae.</title>
        <authorList>
            <person name="Song Y."/>
            <person name="Brune A."/>
        </authorList>
    </citation>
    <scope>NUCLEOTIDE SEQUENCE</scope>
    <source>
        <strain evidence="4">DSM 1903</strain>
    </source>
</reference>
<evidence type="ECO:0000256" key="1">
    <source>
        <dbReference type="SAM" id="MobiDB-lite"/>
    </source>
</evidence>
<organism evidence="4 5">
    <name type="scientific">Teretinema zuelzerae</name>
    <dbReference type="NCBI Taxonomy" id="156"/>
    <lineage>
        <taxon>Bacteria</taxon>
        <taxon>Pseudomonadati</taxon>
        <taxon>Spirochaetota</taxon>
        <taxon>Spirochaetia</taxon>
        <taxon>Spirochaetales</taxon>
        <taxon>Treponemataceae</taxon>
        <taxon>Teretinema</taxon>
    </lineage>
</organism>